<evidence type="ECO:0000256" key="6">
    <source>
        <dbReference type="ARBA" id="ARBA00022824"/>
    </source>
</evidence>
<feature type="transmembrane region" description="Helical" evidence="10">
    <location>
        <begin position="700"/>
        <end position="721"/>
    </location>
</feature>
<name>A0A6A4HZZ5_9AGAR</name>
<comment type="pathway">
    <text evidence="2">Glycolipid biosynthesis; glycosylphosphatidylinositol-anchor biosynthesis.</text>
</comment>
<evidence type="ECO:0000256" key="10">
    <source>
        <dbReference type="SAM" id="Phobius"/>
    </source>
</evidence>
<evidence type="ECO:0000256" key="7">
    <source>
        <dbReference type="ARBA" id="ARBA00022989"/>
    </source>
</evidence>
<feature type="transmembrane region" description="Helical" evidence="10">
    <location>
        <begin position="6"/>
        <end position="25"/>
    </location>
</feature>
<evidence type="ECO:0000256" key="4">
    <source>
        <dbReference type="ARBA" id="ARBA00022679"/>
    </source>
</evidence>
<evidence type="ECO:0000256" key="2">
    <source>
        <dbReference type="ARBA" id="ARBA00004687"/>
    </source>
</evidence>
<evidence type="ECO:0000256" key="9">
    <source>
        <dbReference type="ARBA" id="ARBA00023180"/>
    </source>
</evidence>
<dbReference type="InterPro" id="IPR017850">
    <property type="entry name" value="Alkaline_phosphatase_core_sf"/>
</dbReference>
<evidence type="ECO:0008006" key="13">
    <source>
        <dbReference type="Google" id="ProtNLM"/>
    </source>
</evidence>
<feature type="transmembrane region" description="Helical" evidence="10">
    <location>
        <begin position="622"/>
        <end position="638"/>
    </location>
</feature>
<evidence type="ECO:0000256" key="8">
    <source>
        <dbReference type="ARBA" id="ARBA00023136"/>
    </source>
</evidence>
<keyword evidence="9" id="KW-0325">Glycoprotein</keyword>
<keyword evidence="4" id="KW-0808">Transferase</keyword>
<keyword evidence="12" id="KW-1185">Reference proteome</keyword>
<keyword evidence="3" id="KW-0337">GPI-anchor biosynthesis</keyword>
<evidence type="ECO:0000313" key="11">
    <source>
        <dbReference type="EMBL" id="KAE9403641.1"/>
    </source>
</evidence>
<organism evidence="11 12">
    <name type="scientific">Gymnopus androsaceus JB14</name>
    <dbReference type="NCBI Taxonomy" id="1447944"/>
    <lineage>
        <taxon>Eukaryota</taxon>
        <taxon>Fungi</taxon>
        <taxon>Dikarya</taxon>
        <taxon>Basidiomycota</taxon>
        <taxon>Agaricomycotina</taxon>
        <taxon>Agaricomycetes</taxon>
        <taxon>Agaricomycetidae</taxon>
        <taxon>Agaricales</taxon>
        <taxon>Marasmiineae</taxon>
        <taxon>Omphalotaceae</taxon>
        <taxon>Gymnopus</taxon>
    </lineage>
</organism>
<evidence type="ECO:0000256" key="5">
    <source>
        <dbReference type="ARBA" id="ARBA00022692"/>
    </source>
</evidence>
<keyword evidence="6" id="KW-0256">Endoplasmic reticulum</keyword>
<keyword evidence="7 10" id="KW-1133">Transmembrane helix</keyword>
<sequence length="1034" mass="113426">MSSSSSLLILLWLFIVHLAGIYLFTNGFLLTRLALTNVTSCNDGSCTLPATHKKALIIIIDSLRFDFIAPAPFIPSENSSDYSTFHHSVLTLPSLLTDAHPQNSFIFNSYPDPPTTTLQRIKGLTTGSLPTFVDLGSSFGASEIEEDSIVGQIGSAAFMGDDTWMNVFPNSFNMTWPYDSFNVEDLHTVDNGVITHLFPLLESETTPDLIIAHFLGVRSCRTPRVVDLLSDDTLLVVLGDHGMDRAGDHGGDGELETSAAMWFYSKRVPLADTSPNIPSELLPQTTFPNAQIDLVPTLSLLLGLPIPFNNLGTVIPELFSRSTEESWSWSGIRKAKDPLLTRALQLNAQQIQTYLQTYRDSPSGRELDDAWSALSSTWDKANSTQSLVDLWVYTRLALSSCRSMWAQFNPLLMILGLISLSASLLATYALFTGISRVSEPWQDWLDARLWQSSTLGFLASLTYETQLQTWGKGIDSLDCVLFMAPFASCIMLGVHSLPKNYKITNILSSILSLSTLPFILHAMAFFSNSFTFWEDRVVGFLLPSSLIPHIIIGIRAPTARLRRRILGFAGLAAVCVRLMGMSTVCREEQHPYCHVTFYSTSSSSSTTYTSAIVPPSASSSSAPVPALLLAPLCAFLLPQFLRRLFLRQSKSDQGLARTWFTWCMTPSLVCGSVYWLIEYVETTAGDESNSAVLRFCRTCLAWAAVGWPVLVGGYVWWRGLLCVSIEREGPQKVNILGFANAYGAPYLLFWTIPLAVVWATTQLVGQIIMSLSAIALMSYLELVDGVRDVREVEEAFAENRLSGMLAATGATTSDGTASTHPSPNPKVAFAEVTPIVLLAMHTFFRTGHQSTISSIQWKSAFLLTSTVKYPWSPGTVIFNSFGPMLVIVMGAGLLGVWLKAPAFEATKRDGNAKPPTSSGSDSTSTSTSQIHLSTLLSSLCISMYLLTILLSTSLSAAILRRHLMVWKVFAPRWMLAVVSVLVADVGALGVWMGVWRIGRVVERTFGKMLGGEDAHPHALGKNGNYFLLMLIRVS</sequence>
<gene>
    <name evidence="11" type="ORF">BT96DRAFT_964449</name>
</gene>
<dbReference type="CDD" id="cd16023">
    <property type="entry name" value="GPI_EPT_3"/>
    <property type="match status" value="1"/>
</dbReference>
<accession>A0A6A4HZZ5</accession>
<feature type="transmembrane region" description="Helical" evidence="10">
    <location>
        <begin position="411"/>
        <end position="431"/>
    </location>
</feature>
<feature type="transmembrane region" description="Helical" evidence="10">
    <location>
        <begin position="538"/>
        <end position="558"/>
    </location>
</feature>
<evidence type="ECO:0000256" key="1">
    <source>
        <dbReference type="ARBA" id="ARBA00004477"/>
    </source>
</evidence>
<evidence type="ECO:0000313" key="12">
    <source>
        <dbReference type="Proteomes" id="UP000799118"/>
    </source>
</evidence>
<dbReference type="InterPro" id="IPR037675">
    <property type="entry name" value="PIG-O_N"/>
</dbReference>
<dbReference type="PANTHER" id="PTHR23071:SF1">
    <property type="entry name" value="GPI ETHANOLAMINE PHOSPHATE TRANSFERASE 3"/>
    <property type="match status" value="1"/>
</dbReference>
<feature type="transmembrane region" description="Helical" evidence="10">
    <location>
        <begin position="930"/>
        <end position="952"/>
    </location>
</feature>
<keyword evidence="5 10" id="KW-0812">Transmembrane</keyword>
<dbReference type="GO" id="GO:0005789">
    <property type="term" value="C:endoplasmic reticulum membrane"/>
    <property type="evidence" value="ECO:0007669"/>
    <property type="project" value="UniProtKB-SubCell"/>
</dbReference>
<comment type="subcellular location">
    <subcellularLocation>
        <location evidence="1">Endoplasmic reticulum membrane</location>
        <topology evidence="1">Multi-pass membrane protein</topology>
    </subcellularLocation>
</comment>
<feature type="transmembrane region" description="Helical" evidence="10">
    <location>
        <begin position="659"/>
        <end position="680"/>
    </location>
</feature>
<dbReference type="Proteomes" id="UP000799118">
    <property type="component" value="Unassembled WGS sequence"/>
</dbReference>
<feature type="transmembrane region" description="Helical" evidence="10">
    <location>
        <begin position="876"/>
        <end position="898"/>
    </location>
</feature>
<dbReference type="UniPathway" id="UPA00196"/>
<keyword evidence="8 10" id="KW-0472">Membrane</keyword>
<evidence type="ECO:0000256" key="3">
    <source>
        <dbReference type="ARBA" id="ARBA00022502"/>
    </source>
</evidence>
<feature type="transmembrane region" description="Helical" evidence="10">
    <location>
        <begin position="733"/>
        <end position="757"/>
    </location>
</feature>
<dbReference type="AlphaFoldDB" id="A0A6A4HZZ5"/>
<dbReference type="OrthoDB" id="272139at2759"/>
<feature type="transmembrane region" description="Helical" evidence="10">
    <location>
        <begin position="506"/>
        <end position="526"/>
    </location>
</feature>
<dbReference type="Gene3D" id="3.40.720.10">
    <property type="entry name" value="Alkaline Phosphatase, subunit A"/>
    <property type="match status" value="2"/>
</dbReference>
<dbReference type="EMBL" id="ML769423">
    <property type="protein sequence ID" value="KAE9403641.1"/>
    <property type="molecule type" value="Genomic_DNA"/>
</dbReference>
<dbReference type="PANTHER" id="PTHR23071">
    <property type="entry name" value="PHOSPHATIDYLINOSITOL GLYCAN"/>
    <property type="match status" value="1"/>
</dbReference>
<dbReference type="GO" id="GO:0006506">
    <property type="term" value="P:GPI anchor biosynthetic process"/>
    <property type="evidence" value="ECO:0007669"/>
    <property type="project" value="UniProtKB-UniPathway"/>
</dbReference>
<reference evidence="11" key="1">
    <citation type="journal article" date="2019" name="Environ. Microbiol.">
        <title>Fungal ecological strategies reflected in gene transcription - a case study of two litter decomposers.</title>
        <authorList>
            <person name="Barbi F."/>
            <person name="Kohler A."/>
            <person name="Barry K."/>
            <person name="Baskaran P."/>
            <person name="Daum C."/>
            <person name="Fauchery L."/>
            <person name="Ihrmark K."/>
            <person name="Kuo A."/>
            <person name="LaButti K."/>
            <person name="Lipzen A."/>
            <person name="Morin E."/>
            <person name="Grigoriev I.V."/>
            <person name="Henrissat B."/>
            <person name="Lindahl B."/>
            <person name="Martin F."/>
        </authorList>
    </citation>
    <scope>NUCLEOTIDE SEQUENCE</scope>
    <source>
        <strain evidence="11">JB14</strain>
    </source>
</reference>
<protein>
    <recommendedName>
        <fullName evidence="13">GPI ethanolamine phosphate transferase 3</fullName>
    </recommendedName>
</protein>
<dbReference type="InterPro" id="IPR039524">
    <property type="entry name" value="PIGO/GPI13"/>
</dbReference>
<feature type="transmembrane region" description="Helical" evidence="10">
    <location>
        <begin position="565"/>
        <end position="584"/>
    </location>
</feature>
<dbReference type="SUPFAM" id="SSF53649">
    <property type="entry name" value="Alkaline phosphatase-like"/>
    <property type="match status" value="1"/>
</dbReference>
<proteinExistence type="predicted"/>
<feature type="transmembrane region" description="Helical" evidence="10">
    <location>
        <begin position="973"/>
        <end position="994"/>
    </location>
</feature>
<dbReference type="GO" id="GO:0051377">
    <property type="term" value="F:mannose-ethanolamine phosphotransferase activity"/>
    <property type="evidence" value="ECO:0007669"/>
    <property type="project" value="InterPro"/>
</dbReference>